<feature type="compositionally biased region" description="Low complexity" evidence="8">
    <location>
        <begin position="696"/>
        <end position="707"/>
    </location>
</feature>
<comment type="catalytic activity">
    <reaction evidence="6">
        <text>Couples ATP hydrolysis with the unwinding of duplex DNA by translocating in the 3'-5' direction.</text>
        <dbReference type="EC" id="5.6.2.4"/>
    </reaction>
</comment>
<dbReference type="PANTHER" id="PTHR13710:SF105">
    <property type="entry name" value="ATP-DEPENDENT DNA HELICASE Q1"/>
    <property type="match status" value="1"/>
</dbReference>
<dbReference type="EMBL" id="JARKIB010000149">
    <property type="protein sequence ID" value="KAJ7731866.1"/>
    <property type="molecule type" value="Genomic_DNA"/>
</dbReference>
<dbReference type="GO" id="GO:0005694">
    <property type="term" value="C:chromosome"/>
    <property type="evidence" value="ECO:0007669"/>
    <property type="project" value="TreeGrafter"/>
</dbReference>
<dbReference type="InterPro" id="IPR001650">
    <property type="entry name" value="Helicase_C-like"/>
</dbReference>
<feature type="region of interest" description="Disordered" evidence="8">
    <location>
        <begin position="409"/>
        <end position="438"/>
    </location>
</feature>
<dbReference type="Proteomes" id="UP001215598">
    <property type="component" value="Unassembled WGS sequence"/>
</dbReference>
<evidence type="ECO:0000313" key="11">
    <source>
        <dbReference type="EMBL" id="KAJ7731866.1"/>
    </source>
</evidence>
<dbReference type="Pfam" id="PF00271">
    <property type="entry name" value="Helicase_C"/>
    <property type="match status" value="1"/>
</dbReference>
<dbReference type="SMART" id="SM00487">
    <property type="entry name" value="DEXDc"/>
    <property type="match status" value="1"/>
</dbReference>
<accession>A0AAD7MTV8</accession>
<evidence type="ECO:0000256" key="3">
    <source>
        <dbReference type="ARBA" id="ARBA00022840"/>
    </source>
</evidence>
<dbReference type="GO" id="GO:0016787">
    <property type="term" value="F:hydrolase activity"/>
    <property type="evidence" value="ECO:0007669"/>
    <property type="project" value="UniProtKB-KW"/>
</dbReference>
<evidence type="ECO:0000256" key="5">
    <source>
        <dbReference type="ARBA" id="ARBA00023235"/>
    </source>
</evidence>
<dbReference type="InterPro" id="IPR027417">
    <property type="entry name" value="P-loop_NTPase"/>
</dbReference>
<gene>
    <name evidence="11" type="ORF">B0H16DRAFT_1468868</name>
</gene>
<evidence type="ECO:0000259" key="10">
    <source>
        <dbReference type="PROSITE" id="PS51194"/>
    </source>
</evidence>
<feature type="region of interest" description="Disordered" evidence="8">
    <location>
        <begin position="672"/>
        <end position="721"/>
    </location>
</feature>
<feature type="compositionally biased region" description="Polar residues" evidence="8">
    <location>
        <begin position="18"/>
        <end position="27"/>
    </location>
</feature>
<feature type="domain" description="Helicase C-terminal" evidence="10">
    <location>
        <begin position="262"/>
        <end position="439"/>
    </location>
</feature>
<evidence type="ECO:0000256" key="2">
    <source>
        <dbReference type="ARBA" id="ARBA00022741"/>
    </source>
</evidence>
<evidence type="ECO:0000256" key="7">
    <source>
        <dbReference type="ARBA" id="ARBA00034808"/>
    </source>
</evidence>
<feature type="compositionally biased region" description="Polar residues" evidence="8">
    <location>
        <begin position="708"/>
        <end position="721"/>
    </location>
</feature>
<feature type="compositionally biased region" description="Basic residues" evidence="8">
    <location>
        <begin position="1"/>
        <end position="13"/>
    </location>
</feature>
<organism evidence="11 12">
    <name type="scientific">Mycena metata</name>
    <dbReference type="NCBI Taxonomy" id="1033252"/>
    <lineage>
        <taxon>Eukaryota</taxon>
        <taxon>Fungi</taxon>
        <taxon>Dikarya</taxon>
        <taxon>Basidiomycota</taxon>
        <taxon>Agaricomycotina</taxon>
        <taxon>Agaricomycetes</taxon>
        <taxon>Agaricomycetidae</taxon>
        <taxon>Agaricales</taxon>
        <taxon>Marasmiineae</taxon>
        <taxon>Mycenaceae</taxon>
        <taxon>Mycena</taxon>
    </lineage>
</organism>
<dbReference type="EC" id="5.6.2.4" evidence="7"/>
<keyword evidence="11" id="KW-0378">Hydrolase</keyword>
<feature type="region of interest" description="Disordered" evidence="8">
    <location>
        <begin position="1"/>
        <end position="31"/>
    </location>
</feature>
<keyword evidence="12" id="KW-1185">Reference proteome</keyword>
<dbReference type="Gene3D" id="3.40.50.300">
    <property type="entry name" value="P-loop containing nucleotide triphosphate hydrolases"/>
    <property type="match status" value="2"/>
</dbReference>
<dbReference type="GO" id="GO:0043138">
    <property type="term" value="F:3'-5' DNA helicase activity"/>
    <property type="evidence" value="ECO:0007669"/>
    <property type="project" value="UniProtKB-EC"/>
</dbReference>
<evidence type="ECO:0000313" key="12">
    <source>
        <dbReference type="Proteomes" id="UP001215598"/>
    </source>
</evidence>
<dbReference type="SMART" id="SM00490">
    <property type="entry name" value="HELICc"/>
    <property type="match status" value="1"/>
</dbReference>
<keyword evidence="3" id="KW-0067">ATP-binding</keyword>
<comment type="similarity">
    <text evidence="1">Belongs to the helicase family. RecQ subfamily.</text>
</comment>
<dbReference type="InterPro" id="IPR011545">
    <property type="entry name" value="DEAD/DEAH_box_helicase_dom"/>
</dbReference>
<feature type="domain" description="Helicase ATP-binding" evidence="9">
    <location>
        <begin position="53"/>
        <end position="234"/>
    </location>
</feature>
<reference evidence="11" key="1">
    <citation type="submission" date="2023-03" db="EMBL/GenBank/DDBJ databases">
        <title>Massive genome expansion in bonnet fungi (Mycena s.s.) driven by repeated elements and novel gene families across ecological guilds.</title>
        <authorList>
            <consortium name="Lawrence Berkeley National Laboratory"/>
            <person name="Harder C.B."/>
            <person name="Miyauchi S."/>
            <person name="Viragh M."/>
            <person name="Kuo A."/>
            <person name="Thoen E."/>
            <person name="Andreopoulos B."/>
            <person name="Lu D."/>
            <person name="Skrede I."/>
            <person name="Drula E."/>
            <person name="Henrissat B."/>
            <person name="Morin E."/>
            <person name="Kohler A."/>
            <person name="Barry K."/>
            <person name="LaButti K."/>
            <person name="Morin E."/>
            <person name="Salamov A."/>
            <person name="Lipzen A."/>
            <person name="Mereny Z."/>
            <person name="Hegedus B."/>
            <person name="Baldrian P."/>
            <person name="Stursova M."/>
            <person name="Weitz H."/>
            <person name="Taylor A."/>
            <person name="Grigoriev I.V."/>
            <person name="Nagy L.G."/>
            <person name="Martin F."/>
            <person name="Kauserud H."/>
        </authorList>
    </citation>
    <scope>NUCLEOTIDE SEQUENCE</scope>
    <source>
        <strain evidence="11">CBHHK182m</strain>
    </source>
</reference>
<dbReference type="PANTHER" id="PTHR13710">
    <property type="entry name" value="DNA HELICASE RECQ FAMILY MEMBER"/>
    <property type="match status" value="1"/>
</dbReference>
<comment type="caution">
    <text evidence="11">The sequence shown here is derived from an EMBL/GenBank/DDBJ whole genome shotgun (WGS) entry which is preliminary data.</text>
</comment>
<name>A0AAD7MTV8_9AGAR</name>
<keyword evidence="5" id="KW-0413">Isomerase</keyword>
<dbReference type="Pfam" id="PF00270">
    <property type="entry name" value="DEAD"/>
    <property type="match status" value="1"/>
</dbReference>
<dbReference type="GO" id="GO:0003677">
    <property type="term" value="F:DNA binding"/>
    <property type="evidence" value="ECO:0007669"/>
    <property type="project" value="UniProtKB-KW"/>
</dbReference>
<evidence type="ECO:0000256" key="8">
    <source>
        <dbReference type="SAM" id="MobiDB-lite"/>
    </source>
</evidence>
<dbReference type="GO" id="GO:0005524">
    <property type="term" value="F:ATP binding"/>
    <property type="evidence" value="ECO:0007669"/>
    <property type="project" value="UniProtKB-KW"/>
</dbReference>
<dbReference type="GO" id="GO:0009378">
    <property type="term" value="F:four-way junction helicase activity"/>
    <property type="evidence" value="ECO:0007669"/>
    <property type="project" value="TreeGrafter"/>
</dbReference>
<dbReference type="GO" id="GO:0005737">
    <property type="term" value="C:cytoplasm"/>
    <property type="evidence" value="ECO:0007669"/>
    <property type="project" value="TreeGrafter"/>
</dbReference>
<evidence type="ECO:0000256" key="1">
    <source>
        <dbReference type="ARBA" id="ARBA00005446"/>
    </source>
</evidence>
<evidence type="ECO:0000256" key="4">
    <source>
        <dbReference type="ARBA" id="ARBA00023125"/>
    </source>
</evidence>
<dbReference type="PROSITE" id="PS51194">
    <property type="entry name" value="HELICASE_CTER"/>
    <property type="match status" value="1"/>
</dbReference>
<dbReference type="GO" id="GO:0000724">
    <property type="term" value="P:double-strand break repair via homologous recombination"/>
    <property type="evidence" value="ECO:0007669"/>
    <property type="project" value="TreeGrafter"/>
</dbReference>
<evidence type="ECO:0000259" key="9">
    <source>
        <dbReference type="PROSITE" id="PS51192"/>
    </source>
</evidence>
<keyword evidence="2" id="KW-0547">Nucleotide-binding</keyword>
<dbReference type="SUPFAM" id="SSF52540">
    <property type="entry name" value="P-loop containing nucleoside triphosphate hydrolases"/>
    <property type="match status" value="1"/>
</dbReference>
<dbReference type="CDD" id="cd18787">
    <property type="entry name" value="SF2_C_DEAD"/>
    <property type="match status" value="1"/>
</dbReference>
<dbReference type="PROSITE" id="PS51192">
    <property type="entry name" value="HELICASE_ATP_BIND_1"/>
    <property type="match status" value="1"/>
</dbReference>
<proteinExistence type="inferred from homology"/>
<keyword evidence="4" id="KW-0238">DNA-binding</keyword>
<dbReference type="AlphaFoldDB" id="A0AAD7MTV8"/>
<feature type="compositionally biased region" description="Basic and acidic residues" evidence="8">
    <location>
        <begin position="420"/>
        <end position="438"/>
    </location>
</feature>
<evidence type="ECO:0000256" key="6">
    <source>
        <dbReference type="ARBA" id="ARBA00034617"/>
    </source>
</evidence>
<protein>
    <recommendedName>
        <fullName evidence="7">DNA 3'-5' helicase</fullName>
        <ecNumber evidence="7">5.6.2.4</ecNumber>
    </recommendedName>
</protein>
<dbReference type="InterPro" id="IPR014001">
    <property type="entry name" value="Helicase_ATP-bd"/>
</dbReference>
<sequence length="721" mass="79194">MPPPKKPPRKPKLHAAQGSRQPLTQEQLRGLPEKMQKKFNWKHVVRAYQLEGIEAQLLMRDCLVHAGTGMGKTTVVAGPHAHESSAGKTTLLISPLIALQDEQVNTFREEFGLKAIAVNSGNGGCTPEVLQREFQEIVRGEHQIVILSPEMALSRRFIHDVLKNAEFARRLLSVVVDEAHVVSHWGASFRKKYGTLGTIRAFLPRGTPMVALSATLPARVRGDVLSKLQFSKDYVNIDVGNDRPNVSIIIRGIHYPLNTYADLDFLVAGVKSRSDLKKIFIYADNIATGVEIIDHLTSLLPPELRDAIQGYDTPIRPYNAALSKEYRKRAMEKFREGTVRILVCTDAAGMGCNIPDIDIVVQWKLPASVSIFVQRAGRAARAHGRTGIAILLVEPSAYTVDLKAELEKEHAPRGKKKVAPKGEESEAEKRKKAQDKKLYAKSRGVDRGAAGGKHDAILVADTPPLDPEATNEGLYVLIQTGTCRRAILTTIYNNKPAVSTVACCDICCPELLDLTRPGKPPKVARQSAIKRGEVNMDLQVTLNRWRTNIKARDYPSPLFASSAILRDETIALLASVGPINSVQHLKKILSGQWTWWDKYGEELYACLEGQLIPAMVPLPKKTRGTKRQREEGDAVTSNRPALTITAMASMASTPIASGSKATRGRRRTIAQTPEQIRASFEPNPAATALWSSFSRTPGPQTTPQTPQNDFPSGSTSSGNQS</sequence>